<dbReference type="RefSeq" id="WP_183165761.1">
    <property type="nucleotide sequence ID" value="NZ_JACHXI010000004.1"/>
</dbReference>
<comment type="caution">
    <text evidence="4">The sequence shown here is derived from an EMBL/GenBank/DDBJ whole genome shotgun (WGS) entry which is preliminary data.</text>
</comment>
<dbReference type="GO" id="GO:0016747">
    <property type="term" value="F:acyltransferase activity, transferring groups other than amino-acyl groups"/>
    <property type="evidence" value="ECO:0007669"/>
    <property type="project" value="InterPro"/>
</dbReference>
<dbReference type="PANTHER" id="PTHR43877:SF2">
    <property type="entry name" value="AMINOALKYLPHOSPHONATE N-ACETYLTRANSFERASE-RELATED"/>
    <property type="match status" value="1"/>
</dbReference>
<dbReference type="EMBL" id="JACHXI010000004">
    <property type="protein sequence ID" value="MBB3102783.1"/>
    <property type="molecule type" value="Genomic_DNA"/>
</dbReference>
<dbReference type="CDD" id="cd04301">
    <property type="entry name" value="NAT_SF"/>
    <property type="match status" value="1"/>
</dbReference>
<sequence>MQIHSATPADIPELVVLLGHLFAQEAEFQPDIDAQTRGLTRIVEDARVGTILLARQQDKVIGMVNLLYTISTALGEPVALLEDMVVAPDARGVGAGSQLLQAAIAHAREKGCKRITLLTDTTNAAAQRFYARHGFEPSSMLPMRCQL</sequence>
<evidence type="ECO:0000313" key="4">
    <source>
        <dbReference type="EMBL" id="MBB3102783.1"/>
    </source>
</evidence>
<proteinExistence type="predicted"/>
<name>A0A839T501_AZOMA</name>
<evidence type="ECO:0000313" key="5">
    <source>
        <dbReference type="Proteomes" id="UP000549250"/>
    </source>
</evidence>
<dbReference type="PROSITE" id="PS51186">
    <property type="entry name" value="GNAT"/>
    <property type="match status" value="1"/>
</dbReference>
<accession>A0A839T501</accession>
<dbReference type="InterPro" id="IPR016181">
    <property type="entry name" value="Acyl_CoA_acyltransferase"/>
</dbReference>
<organism evidence="4 5">
    <name type="scientific">Azomonas macrocytogenes</name>
    <name type="common">Azotobacter macrocytogenes</name>
    <dbReference type="NCBI Taxonomy" id="69962"/>
    <lineage>
        <taxon>Bacteria</taxon>
        <taxon>Pseudomonadati</taxon>
        <taxon>Pseudomonadota</taxon>
        <taxon>Gammaproteobacteria</taxon>
        <taxon>Pseudomonadales</taxon>
        <taxon>Pseudomonadaceae</taxon>
        <taxon>Azomonas</taxon>
    </lineage>
</organism>
<evidence type="ECO:0000256" key="2">
    <source>
        <dbReference type="ARBA" id="ARBA00023315"/>
    </source>
</evidence>
<feature type="domain" description="N-acetyltransferase" evidence="3">
    <location>
        <begin position="1"/>
        <end position="147"/>
    </location>
</feature>
<evidence type="ECO:0000259" key="3">
    <source>
        <dbReference type="PROSITE" id="PS51186"/>
    </source>
</evidence>
<keyword evidence="2" id="KW-0012">Acyltransferase</keyword>
<dbReference type="Proteomes" id="UP000549250">
    <property type="component" value="Unassembled WGS sequence"/>
</dbReference>
<dbReference type="InterPro" id="IPR050832">
    <property type="entry name" value="Bact_Acetyltransf"/>
</dbReference>
<dbReference type="AlphaFoldDB" id="A0A839T501"/>
<gene>
    <name evidence="4" type="ORF">FHR87_001171</name>
</gene>
<dbReference type="Pfam" id="PF00583">
    <property type="entry name" value="Acetyltransf_1"/>
    <property type="match status" value="1"/>
</dbReference>
<reference evidence="4 5" key="1">
    <citation type="submission" date="2020-08" db="EMBL/GenBank/DDBJ databases">
        <title>Genomic Encyclopedia of Type Strains, Phase III (KMG-III): the genomes of soil and plant-associated and newly described type strains.</title>
        <authorList>
            <person name="Whitman W."/>
        </authorList>
    </citation>
    <scope>NUCLEOTIDE SEQUENCE [LARGE SCALE GENOMIC DNA]</scope>
    <source>
        <strain evidence="4 5">CECT 4462</strain>
    </source>
</reference>
<dbReference type="InterPro" id="IPR000182">
    <property type="entry name" value="GNAT_dom"/>
</dbReference>
<keyword evidence="5" id="KW-1185">Reference proteome</keyword>
<protein>
    <submittedName>
        <fullName evidence="4">GNAT superfamily N-acetyltransferase</fullName>
    </submittedName>
</protein>
<keyword evidence="1 4" id="KW-0808">Transferase</keyword>
<dbReference type="PANTHER" id="PTHR43877">
    <property type="entry name" value="AMINOALKYLPHOSPHONATE N-ACETYLTRANSFERASE-RELATED-RELATED"/>
    <property type="match status" value="1"/>
</dbReference>
<dbReference type="SUPFAM" id="SSF55729">
    <property type="entry name" value="Acyl-CoA N-acyltransferases (Nat)"/>
    <property type="match status" value="1"/>
</dbReference>
<dbReference type="Gene3D" id="3.40.630.30">
    <property type="match status" value="1"/>
</dbReference>
<evidence type="ECO:0000256" key="1">
    <source>
        <dbReference type="ARBA" id="ARBA00022679"/>
    </source>
</evidence>